<dbReference type="InterPro" id="IPR012341">
    <property type="entry name" value="6hp_glycosidase-like_sf"/>
</dbReference>
<gene>
    <name evidence="5" type="ORF">HGI30_08125</name>
</gene>
<dbReference type="EMBL" id="CP051428">
    <property type="protein sequence ID" value="QJC51519.1"/>
    <property type="molecule type" value="Genomic_DNA"/>
</dbReference>
<dbReference type="InterPro" id="IPR054491">
    <property type="entry name" value="MGH1-like_GH"/>
</dbReference>
<dbReference type="InterPro" id="IPR008928">
    <property type="entry name" value="6-hairpin_glycosidase_sf"/>
</dbReference>
<reference evidence="5 6" key="1">
    <citation type="submission" date="2020-04" db="EMBL/GenBank/DDBJ databases">
        <title>Novel Paenibacillus strain UniB2 isolated from commercial digestive syrup.</title>
        <authorList>
            <person name="Thorat V."/>
            <person name="Kirdat K."/>
            <person name="Tiwarekar B."/>
            <person name="Yadav A."/>
        </authorList>
    </citation>
    <scope>NUCLEOTIDE SEQUENCE [LARGE SCALE GENOMIC DNA]</scope>
    <source>
        <strain evidence="5 6">UniB2</strain>
    </source>
</reference>
<dbReference type="AlphaFoldDB" id="A0A6H2GVY6"/>
<accession>A0A6H2GVY6</accession>
<evidence type="ECO:0000313" key="6">
    <source>
        <dbReference type="Proteomes" id="UP000502136"/>
    </source>
</evidence>
<comment type="similarity">
    <text evidence="1">Belongs to the glycosyl hydrolase 63 family.</text>
</comment>
<evidence type="ECO:0000256" key="3">
    <source>
        <dbReference type="ARBA" id="ARBA00023295"/>
    </source>
</evidence>
<evidence type="ECO:0000256" key="1">
    <source>
        <dbReference type="ARBA" id="ARBA00010833"/>
    </source>
</evidence>
<sequence length="567" mass="63239">MKLDLTLTPFSYPGSSYAIRWMGESPDEPEGLYLCTARKVGWRSRIAKLDLLQDGEVRPLSAADAEPAVLEFRSGETAGQACFGSPTQLVLRAEGAGLRLTFVKPSHLLERERGAAEINCSAQYEIAGVLPLEGSLERHAEWDGDNAVWGYVDCLPDPETGAAEAVLELVYGASVWQPAADPVRFAAALAEAEQAYAAWRAPFGEAARPADRDAYDLAAYLHWSSVVQPSGYLTRGTVYSSMTGMAGIWSWDHCFHAMALIHGDPDLAWDQLMLMFDRQDRYGALPDCMTETYVHWGSTKPPIHGFALGWLMDRAPEQITDERLTEAYAPLAAWTDWWMTYRDRNGNGIPEYHNGNDCGWDNSTIFQSGVPLESPDLSAYLVLQMETLARVAERLSMPEQARDWAERAEELLRLMVERFRSGDRLRPIRLEGEARIASSSLLEFIPLLLGRRLPEDVASAMIQELRDPRFWTEYGWASEALDSPLYVEDGYWRGPVWAPPAFLLVHALHELGEKAFAREAAVRFLDTVSAAGMAENFSSRTGASQRDPAIVWTASAFMLLQAYVRVD</sequence>
<protein>
    <recommendedName>
        <fullName evidence="4">Mannosylglycerate hydrolase MGH1-like glycoside hydrolase domain-containing protein</fullName>
    </recommendedName>
</protein>
<proteinExistence type="inferred from homology"/>
<evidence type="ECO:0000313" key="5">
    <source>
        <dbReference type="EMBL" id="QJC51519.1"/>
    </source>
</evidence>
<keyword evidence="2" id="KW-0378">Hydrolase</keyword>
<keyword evidence="3" id="KW-0326">Glycosidase</keyword>
<name>A0A6H2GVY6_9BACL</name>
<dbReference type="RefSeq" id="WP_168907166.1">
    <property type="nucleotide sequence ID" value="NZ_CP051428.1"/>
</dbReference>
<evidence type="ECO:0000256" key="2">
    <source>
        <dbReference type="ARBA" id="ARBA00022801"/>
    </source>
</evidence>
<dbReference type="Gene3D" id="1.50.10.10">
    <property type="match status" value="1"/>
</dbReference>
<dbReference type="Proteomes" id="UP000502136">
    <property type="component" value="Chromosome"/>
</dbReference>
<dbReference type="Pfam" id="PF22422">
    <property type="entry name" value="MGH1-like_GH"/>
    <property type="match status" value="1"/>
</dbReference>
<evidence type="ECO:0000259" key="4">
    <source>
        <dbReference type="Pfam" id="PF22422"/>
    </source>
</evidence>
<organism evidence="5 6">
    <name type="scientific">Paenibacillus albicereus</name>
    <dbReference type="NCBI Taxonomy" id="2726185"/>
    <lineage>
        <taxon>Bacteria</taxon>
        <taxon>Bacillati</taxon>
        <taxon>Bacillota</taxon>
        <taxon>Bacilli</taxon>
        <taxon>Bacillales</taxon>
        <taxon>Paenibacillaceae</taxon>
        <taxon>Paenibacillus</taxon>
    </lineage>
</organism>
<dbReference type="GO" id="GO:0006487">
    <property type="term" value="P:protein N-linked glycosylation"/>
    <property type="evidence" value="ECO:0007669"/>
    <property type="project" value="TreeGrafter"/>
</dbReference>
<dbReference type="InterPro" id="IPR004888">
    <property type="entry name" value="Glycoside_hydrolase_63"/>
</dbReference>
<dbReference type="GO" id="GO:0009311">
    <property type="term" value="P:oligosaccharide metabolic process"/>
    <property type="evidence" value="ECO:0007669"/>
    <property type="project" value="InterPro"/>
</dbReference>
<dbReference type="PANTHER" id="PTHR10412">
    <property type="entry name" value="MANNOSYL-OLIGOSACCHARIDE GLUCOSIDASE"/>
    <property type="match status" value="1"/>
</dbReference>
<keyword evidence="6" id="KW-1185">Reference proteome</keyword>
<dbReference type="GO" id="GO:0004573">
    <property type="term" value="F:Glc3Man9GlcNAc2 oligosaccharide glucosidase activity"/>
    <property type="evidence" value="ECO:0007669"/>
    <property type="project" value="InterPro"/>
</dbReference>
<dbReference type="PANTHER" id="PTHR10412:SF11">
    <property type="entry name" value="MANNOSYL-OLIGOSACCHARIDE GLUCOSIDASE"/>
    <property type="match status" value="1"/>
</dbReference>
<feature type="domain" description="Mannosylglycerate hydrolase MGH1-like glycoside hydrolase" evidence="4">
    <location>
        <begin position="248"/>
        <end position="553"/>
    </location>
</feature>
<dbReference type="KEGG" id="palr:HGI30_08125"/>
<dbReference type="SUPFAM" id="SSF48208">
    <property type="entry name" value="Six-hairpin glycosidases"/>
    <property type="match status" value="1"/>
</dbReference>